<sequence>MLLVEDDRGDALLVEELIADAAIDIDFHWSSTLTQAAAALQAIRPDCVLLDLHLPDAGGVDALDRLGALDPSLPIVVLTGLNDEHFGVAAMASGAQDYLVKGRVDPETLRRAVLYAIERKRAEVTAVDLHASRLRAQENARLERGLLPSPLLLDSPGVEVVTQSLPSRRDALIGGDFYDVVQTPDRTVHVMIGDVAGHGPDEAALGVALRIGWRALTFAGLRGNQRMCQLDRILTTERPSRGTFATLLSVALTPDTGQFDVVRAGHPGLLMHGAGTVDWLEPTPGPALGLGATEWPVNRLQLQPGDGLMLLTDGLFEGPAGEGGERLGEDGLLAAARSLARLPGAEFVKALISETEARAEPFGGLTDDIAVIRVERSVR</sequence>
<dbReference type="SUPFAM" id="SSF52172">
    <property type="entry name" value="CheY-like"/>
    <property type="match status" value="1"/>
</dbReference>
<dbReference type="Pfam" id="PF07228">
    <property type="entry name" value="SpoIIE"/>
    <property type="match status" value="1"/>
</dbReference>
<dbReference type="InterPro" id="IPR052016">
    <property type="entry name" value="Bact_Sigma-Reg"/>
</dbReference>
<keyword evidence="2" id="KW-0597">Phosphoprotein</keyword>
<gene>
    <name evidence="4" type="ORF">A5630_09115</name>
</gene>
<dbReference type="STRING" id="56689.GCA_001291445_04665"/>
<dbReference type="CDD" id="cd00156">
    <property type="entry name" value="REC"/>
    <property type="match status" value="1"/>
</dbReference>
<feature type="modified residue" description="4-aspartylphosphate" evidence="2">
    <location>
        <position position="51"/>
    </location>
</feature>
<dbReference type="InterPro" id="IPR011006">
    <property type="entry name" value="CheY-like_superfamily"/>
</dbReference>
<reference evidence="4 5" key="1">
    <citation type="submission" date="2016-06" db="EMBL/GenBank/DDBJ databases">
        <authorList>
            <person name="Kjaerup R.B."/>
            <person name="Dalgaard T.S."/>
            <person name="Juul-Madsen H.R."/>
        </authorList>
    </citation>
    <scope>NUCLEOTIDE SEQUENCE [LARGE SCALE GENOMIC DNA]</scope>
    <source>
        <strain evidence="4 5">1127319.6</strain>
    </source>
</reference>
<dbReference type="InterPro" id="IPR001932">
    <property type="entry name" value="PPM-type_phosphatase-like_dom"/>
</dbReference>
<dbReference type="AlphaFoldDB" id="A0A1A3GI06"/>
<evidence type="ECO:0000259" key="3">
    <source>
        <dbReference type="PROSITE" id="PS50110"/>
    </source>
</evidence>
<feature type="domain" description="Response regulatory" evidence="3">
    <location>
        <begin position="1"/>
        <end position="116"/>
    </location>
</feature>
<dbReference type="GO" id="GO:0000160">
    <property type="term" value="P:phosphorelay signal transduction system"/>
    <property type="evidence" value="ECO:0007669"/>
    <property type="project" value="InterPro"/>
</dbReference>
<name>A0A1A3GI06_MYCMU</name>
<accession>A0A1A3GI06</accession>
<dbReference type="EMBL" id="LZLC01000261">
    <property type="protein sequence ID" value="OBJ35677.1"/>
    <property type="molecule type" value="Genomic_DNA"/>
</dbReference>
<evidence type="ECO:0000313" key="4">
    <source>
        <dbReference type="EMBL" id="OBJ35677.1"/>
    </source>
</evidence>
<proteinExistence type="predicted"/>
<protein>
    <submittedName>
        <fullName evidence="4">Fused response regulator/phosphatase</fullName>
    </submittedName>
</protein>
<dbReference type="PROSITE" id="PS50110">
    <property type="entry name" value="RESPONSE_REGULATORY"/>
    <property type="match status" value="1"/>
</dbReference>
<dbReference type="Pfam" id="PF00072">
    <property type="entry name" value="Response_reg"/>
    <property type="match status" value="1"/>
</dbReference>
<dbReference type="Proteomes" id="UP000093898">
    <property type="component" value="Unassembled WGS sequence"/>
</dbReference>
<comment type="caution">
    <text evidence="4">The sequence shown here is derived from an EMBL/GenBank/DDBJ whole genome shotgun (WGS) entry which is preliminary data.</text>
</comment>
<dbReference type="Gene3D" id="3.60.40.10">
    <property type="entry name" value="PPM-type phosphatase domain"/>
    <property type="match status" value="1"/>
</dbReference>
<evidence type="ECO:0000256" key="1">
    <source>
        <dbReference type="ARBA" id="ARBA00022801"/>
    </source>
</evidence>
<dbReference type="InterPro" id="IPR001789">
    <property type="entry name" value="Sig_transdc_resp-reg_receiver"/>
</dbReference>
<dbReference type="InterPro" id="IPR036457">
    <property type="entry name" value="PPM-type-like_dom_sf"/>
</dbReference>
<keyword evidence="1" id="KW-0378">Hydrolase</keyword>
<organism evidence="4 5">
    <name type="scientific">Mycolicibacterium mucogenicum</name>
    <name type="common">Mycobacterium mucogenicum</name>
    <dbReference type="NCBI Taxonomy" id="56689"/>
    <lineage>
        <taxon>Bacteria</taxon>
        <taxon>Bacillati</taxon>
        <taxon>Actinomycetota</taxon>
        <taxon>Actinomycetes</taxon>
        <taxon>Mycobacteriales</taxon>
        <taxon>Mycobacteriaceae</taxon>
        <taxon>Mycolicibacterium</taxon>
    </lineage>
</organism>
<dbReference type="PANTHER" id="PTHR43156">
    <property type="entry name" value="STAGE II SPORULATION PROTEIN E-RELATED"/>
    <property type="match status" value="1"/>
</dbReference>
<dbReference type="SMART" id="SM00331">
    <property type="entry name" value="PP2C_SIG"/>
    <property type="match status" value="1"/>
</dbReference>
<evidence type="ECO:0000256" key="2">
    <source>
        <dbReference type="PROSITE-ProRule" id="PRU00169"/>
    </source>
</evidence>
<dbReference type="PANTHER" id="PTHR43156:SF2">
    <property type="entry name" value="STAGE II SPORULATION PROTEIN E"/>
    <property type="match status" value="1"/>
</dbReference>
<evidence type="ECO:0000313" key="5">
    <source>
        <dbReference type="Proteomes" id="UP000093898"/>
    </source>
</evidence>
<dbReference type="Gene3D" id="3.40.50.2300">
    <property type="match status" value="1"/>
</dbReference>
<dbReference type="GO" id="GO:0016791">
    <property type="term" value="F:phosphatase activity"/>
    <property type="evidence" value="ECO:0007669"/>
    <property type="project" value="TreeGrafter"/>
</dbReference>
<dbReference type="SMART" id="SM00448">
    <property type="entry name" value="REC"/>
    <property type="match status" value="1"/>
</dbReference>